<dbReference type="CDD" id="cd06261">
    <property type="entry name" value="TM_PBP2"/>
    <property type="match status" value="1"/>
</dbReference>
<evidence type="ECO:0000256" key="2">
    <source>
        <dbReference type="ARBA" id="ARBA00022448"/>
    </source>
</evidence>
<feature type="transmembrane region" description="Helical" evidence="7">
    <location>
        <begin position="754"/>
        <end position="775"/>
    </location>
</feature>
<dbReference type="PANTHER" id="PTHR30465:SF0">
    <property type="entry name" value="OLIGOPEPTIDE TRANSPORT SYSTEM PERMEASE PROTEIN APPB"/>
    <property type="match status" value="1"/>
</dbReference>
<dbReference type="Pfam" id="PF00496">
    <property type="entry name" value="SBP_bac_5"/>
    <property type="match status" value="1"/>
</dbReference>
<feature type="domain" description="ABC transmembrane type-1" evidence="9">
    <location>
        <begin position="857"/>
        <end position="1062"/>
    </location>
</feature>
<keyword evidence="3" id="KW-1003">Cell membrane</keyword>
<dbReference type="SUPFAM" id="SSF53850">
    <property type="entry name" value="Periplasmic binding protein-like II"/>
    <property type="match status" value="1"/>
</dbReference>
<dbReference type="Gene3D" id="3.40.190.10">
    <property type="entry name" value="Periplasmic binding protein-like II"/>
    <property type="match status" value="1"/>
</dbReference>
<dbReference type="Pfam" id="PF00528">
    <property type="entry name" value="BPD_transp_1"/>
    <property type="match status" value="1"/>
</dbReference>
<evidence type="ECO:0000256" key="1">
    <source>
        <dbReference type="ARBA" id="ARBA00004651"/>
    </source>
</evidence>
<keyword evidence="8" id="KW-0732">Signal</keyword>
<feature type="signal peptide" evidence="8">
    <location>
        <begin position="1"/>
        <end position="21"/>
    </location>
</feature>
<evidence type="ECO:0000256" key="6">
    <source>
        <dbReference type="ARBA" id="ARBA00023136"/>
    </source>
</evidence>
<evidence type="ECO:0000256" key="5">
    <source>
        <dbReference type="ARBA" id="ARBA00022989"/>
    </source>
</evidence>
<comment type="subcellular location">
    <subcellularLocation>
        <location evidence="1 7">Cell membrane</location>
        <topology evidence="1 7">Multi-pass membrane protein</topology>
    </subcellularLocation>
</comment>
<feature type="transmembrane region" description="Helical" evidence="7">
    <location>
        <begin position="1044"/>
        <end position="1065"/>
    </location>
</feature>
<dbReference type="PROSITE" id="PS50928">
    <property type="entry name" value="ABC_TM1"/>
    <property type="match status" value="1"/>
</dbReference>
<evidence type="ECO:0000256" key="4">
    <source>
        <dbReference type="ARBA" id="ARBA00022692"/>
    </source>
</evidence>
<dbReference type="InterPro" id="IPR000515">
    <property type="entry name" value="MetI-like"/>
</dbReference>
<feature type="transmembrane region" description="Helical" evidence="7">
    <location>
        <begin position="1013"/>
        <end position="1032"/>
    </location>
</feature>
<proteinExistence type="inferred from homology"/>
<dbReference type="Proteomes" id="UP000321832">
    <property type="component" value="Unassembled WGS sequence"/>
</dbReference>
<dbReference type="PANTHER" id="PTHR30465">
    <property type="entry name" value="INNER MEMBRANE ABC TRANSPORTER"/>
    <property type="match status" value="1"/>
</dbReference>
<keyword evidence="4 7" id="KW-0812">Transmembrane</keyword>
<evidence type="ECO:0000313" key="10">
    <source>
        <dbReference type="EMBL" id="TXC66142.1"/>
    </source>
</evidence>
<comment type="caution">
    <text evidence="10">The sequence shown here is derived from an EMBL/GenBank/DDBJ whole genome shotgun (WGS) entry which is preliminary data.</text>
</comment>
<dbReference type="Pfam" id="PF19300">
    <property type="entry name" value="BPD_transp_1_N"/>
    <property type="match status" value="1"/>
</dbReference>
<keyword evidence="11" id="KW-1185">Reference proteome</keyword>
<dbReference type="InterPro" id="IPR045621">
    <property type="entry name" value="BPD_transp_1_N"/>
</dbReference>
<evidence type="ECO:0000256" key="8">
    <source>
        <dbReference type="SAM" id="SignalP"/>
    </source>
</evidence>
<dbReference type="PROSITE" id="PS51257">
    <property type="entry name" value="PROKAR_LIPOPROTEIN"/>
    <property type="match status" value="1"/>
</dbReference>
<dbReference type="Gene3D" id="1.10.3720.10">
    <property type="entry name" value="MetI-like"/>
    <property type="match status" value="1"/>
</dbReference>
<organism evidence="10 11">
    <name type="scientific">Piscinibacter aquaticus</name>
    <dbReference type="NCBI Taxonomy" id="392597"/>
    <lineage>
        <taxon>Bacteria</taxon>
        <taxon>Pseudomonadati</taxon>
        <taxon>Pseudomonadota</taxon>
        <taxon>Betaproteobacteria</taxon>
        <taxon>Burkholderiales</taxon>
        <taxon>Sphaerotilaceae</taxon>
        <taxon>Piscinibacter</taxon>
    </lineage>
</organism>
<gene>
    <name evidence="10" type="ORF">FSC37_10010</name>
</gene>
<dbReference type="Gene3D" id="3.10.105.10">
    <property type="entry name" value="Dipeptide-binding Protein, Domain 3"/>
    <property type="match status" value="1"/>
</dbReference>
<keyword evidence="6 7" id="KW-0472">Membrane</keyword>
<comment type="similarity">
    <text evidence="7">Belongs to the binding-protein-dependent transport system permease family.</text>
</comment>
<dbReference type="GO" id="GO:0005886">
    <property type="term" value="C:plasma membrane"/>
    <property type="evidence" value="ECO:0007669"/>
    <property type="project" value="UniProtKB-SubCell"/>
</dbReference>
<sequence length="1072" mass="121534">MHGPMRGWGARWTLALTLVLAACNNSPYPDGAAATNTLFNSFDERSPRYLDPTASYSNPETPYTYSAYEPMYAYHYLKRPYELIPKTAEAVAHPRYVDKAGQPLPDDAPADQIAESIYDVRLKKGILYAPHPAFAKNDRGEYLYHQLTREQVGDKRSPWDFEKQGTRELVAEDYVYAFKRHATTRIEAPIFAIFSEYVIGLKEYAELVKAEDAKLLHGLPASSPDKPFLDFRRWPLAGVTAPDSHTVRFRIKGKYPQWKYWLAMTFSSPVPWEADAFYSQPGMNANGLSLVKWPVGTGPYMMTEYVQDRLHVMKRNPNFRGEPYPCEGEPGDKEKGLLDDCGKTMPFVDTVVSTIVKESVPRKEMFKQGYLDVPEIERPEWGVQFRADMEDSDKVRADYEARGFLFPQATDINNWYLGFNWLDPVVGKGDTPEQQAKNRKLRHALSIAIDWEEGYGRIFRNKGGVAAHGPVPPGVFGSREGKPDGINPVTHQLVDGKPVRRTIEDAKKLLAEAGYPDGRDAKTGKPLVLNYDYQRAATPDIKPELDWMVKQFAKLGVQLEIRATDYNQFQDKVLKGKQQIFWWGWLADYPDAENFLFLLYGPNAKYPNQGENAANYSNPEYDRLYRIMQTLEDGPEKQKVIDQMVAVVREDAPWAWGYWPYVALAFQPWAHNGKPSIVVRDLAKYYRIDPALRVAKQAEWNQPVRWPLALIALALLAMVLLAGAATARASLLLRSRSRSWRPEPDMLNYLIRRIGYGVLILIGVNLLTFALFFTVNTPDDMARLNIGGKRVTQDQIEKWKAERGYDKPLYWNAKEQGAAQVTQTILWERSVSLFAFQFGRSDARNAIDIGHEIKTRMGVSLQLALPLFILQVIASTAFALLLVFFRHSRIDFWGVVLCVLMLSISALFYIIVGQYFFSRVLRLVPINGYAPGLDAVKFLVLPIMLSLLSRLGGEARLYRAMFLEEIGRDYVRTARAKGLSEAVVLFRHVLKNALIPIITSAGSYLPYVFLGSLVFESFFGIPGLGAFVIEAISGQDFAIVRSMVFLGALLYIASYVVIDVAYTWADPRVRLS</sequence>
<dbReference type="InterPro" id="IPR000914">
    <property type="entry name" value="SBP_5_dom"/>
</dbReference>
<dbReference type="CDD" id="cd08505">
    <property type="entry name" value="PBP2_NikA_DppA_OppA_like_18"/>
    <property type="match status" value="1"/>
</dbReference>
<dbReference type="EMBL" id="VOPW01000001">
    <property type="protein sequence ID" value="TXC66142.1"/>
    <property type="molecule type" value="Genomic_DNA"/>
</dbReference>
<feature type="chain" id="PRO_5023105399" evidence="8">
    <location>
        <begin position="22"/>
        <end position="1072"/>
    </location>
</feature>
<dbReference type="AlphaFoldDB" id="A0A5C6TZK9"/>
<keyword evidence="5 7" id="KW-1133">Transmembrane helix</keyword>
<dbReference type="InterPro" id="IPR035906">
    <property type="entry name" value="MetI-like_sf"/>
</dbReference>
<feature type="transmembrane region" description="Helical" evidence="7">
    <location>
        <begin position="892"/>
        <end position="917"/>
    </location>
</feature>
<evidence type="ECO:0000313" key="11">
    <source>
        <dbReference type="Proteomes" id="UP000321832"/>
    </source>
</evidence>
<reference evidence="10 11" key="1">
    <citation type="submission" date="2019-08" db="EMBL/GenBank/DDBJ databases">
        <authorList>
            <person name="Khan S.A."/>
            <person name="Jeon C.O."/>
            <person name="Jeong S.E."/>
        </authorList>
    </citation>
    <scope>NUCLEOTIDE SEQUENCE [LARGE SCALE GENOMIC DNA]</scope>
    <source>
        <strain evidence="11">IMCC1728</strain>
    </source>
</reference>
<evidence type="ECO:0000256" key="3">
    <source>
        <dbReference type="ARBA" id="ARBA00022475"/>
    </source>
</evidence>
<feature type="transmembrane region" description="Helical" evidence="7">
    <location>
        <begin position="929"/>
        <end position="949"/>
    </location>
</feature>
<dbReference type="SUPFAM" id="SSF161098">
    <property type="entry name" value="MetI-like"/>
    <property type="match status" value="1"/>
</dbReference>
<evidence type="ECO:0000259" key="9">
    <source>
        <dbReference type="PROSITE" id="PS50928"/>
    </source>
</evidence>
<feature type="transmembrane region" description="Helical" evidence="7">
    <location>
        <begin position="863"/>
        <end position="885"/>
    </location>
</feature>
<dbReference type="GO" id="GO:0055085">
    <property type="term" value="P:transmembrane transport"/>
    <property type="evidence" value="ECO:0007669"/>
    <property type="project" value="InterPro"/>
</dbReference>
<protein>
    <submittedName>
        <fullName evidence="10">ABC transporter permease subunit</fullName>
    </submittedName>
</protein>
<keyword evidence="2 7" id="KW-0813">Transport</keyword>
<accession>A0A5C6TZK9</accession>
<name>A0A5C6TZK9_9BURK</name>
<evidence type="ECO:0000256" key="7">
    <source>
        <dbReference type="RuleBase" id="RU363032"/>
    </source>
</evidence>
<feature type="transmembrane region" description="Helical" evidence="7">
    <location>
        <begin position="706"/>
        <end position="733"/>
    </location>
</feature>